<dbReference type="PANTHER" id="PTHR45712">
    <property type="entry name" value="AGAP008170-PA"/>
    <property type="match status" value="1"/>
</dbReference>
<keyword evidence="3" id="KW-0472">Membrane</keyword>
<organism evidence="5 6">
    <name type="scientific">Melipona bicolor</name>
    <dbReference type="NCBI Taxonomy" id="60889"/>
    <lineage>
        <taxon>Eukaryota</taxon>
        <taxon>Metazoa</taxon>
        <taxon>Ecdysozoa</taxon>
        <taxon>Arthropoda</taxon>
        <taxon>Hexapoda</taxon>
        <taxon>Insecta</taxon>
        <taxon>Pterygota</taxon>
        <taxon>Neoptera</taxon>
        <taxon>Endopterygota</taxon>
        <taxon>Hymenoptera</taxon>
        <taxon>Apocrita</taxon>
        <taxon>Aculeata</taxon>
        <taxon>Apoidea</taxon>
        <taxon>Anthophila</taxon>
        <taxon>Apidae</taxon>
        <taxon>Melipona</taxon>
    </lineage>
</organism>
<sequence>MINGTVIYFAISLVSMLFFSGIAASTQQCSAFCVCDTWYDLERASCVGRHLYNIHTGAPNNVQALDLSDNVISLLTSFELANIGFTRLKYLNLSKNAISEIELNAFDGLADLMVLDLSRNRLDDISAEVLEKNKNLRILRLSKNNFKSHIPKLRSSSLTELSLDSCQISHLPLDTFNGLKHLRRLDLANNLMIQMNAIALQTLHFLKKLSLEGNPWSCDKVMLDLKMYLRNKDIEFDEICSKKGNVRKFEKMVVLPTMTRNYHHSKIANPEEPKERSNRIEMESNILNNKTLSTCQETANPTLVTDSVAYWFLFLGFILGIFSRQVISYIWLLGMCLYNRRCSLERFNNGFSISREPSLLSLDGRMESDGSLSEFYPNTPPPAYRDVMLQPSLYRYPSRISNLNRDR</sequence>
<dbReference type="InterPro" id="IPR050333">
    <property type="entry name" value="SLRP"/>
</dbReference>
<dbReference type="Proteomes" id="UP001177670">
    <property type="component" value="Unassembled WGS sequence"/>
</dbReference>
<keyword evidence="3" id="KW-0812">Transmembrane</keyword>
<evidence type="ECO:0000313" key="5">
    <source>
        <dbReference type="EMBL" id="KAK1133625.1"/>
    </source>
</evidence>
<evidence type="ECO:0000313" key="6">
    <source>
        <dbReference type="Proteomes" id="UP001177670"/>
    </source>
</evidence>
<feature type="chain" id="PRO_5041383496" evidence="4">
    <location>
        <begin position="25"/>
        <end position="407"/>
    </location>
</feature>
<dbReference type="InterPro" id="IPR032675">
    <property type="entry name" value="LRR_dom_sf"/>
</dbReference>
<dbReference type="SUPFAM" id="SSF52058">
    <property type="entry name" value="L domain-like"/>
    <property type="match status" value="1"/>
</dbReference>
<dbReference type="AlphaFoldDB" id="A0AA40KUW0"/>
<keyword evidence="4" id="KW-0732">Signal</keyword>
<keyword evidence="6" id="KW-1185">Reference proteome</keyword>
<evidence type="ECO:0000256" key="1">
    <source>
        <dbReference type="ARBA" id="ARBA00022614"/>
    </source>
</evidence>
<name>A0AA40KUW0_9HYME</name>
<keyword evidence="3" id="KW-1133">Transmembrane helix</keyword>
<dbReference type="PROSITE" id="PS51450">
    <property type="entry name" value="LRR"/>
    <property type="match status" value="2"/>
</dbReference>
<gene>
    <name evidence="5" type="ORF">K0M31_011426</name>
</gene>
<reference evidence="5" key="1">
    <citation type="submission" date="2021-10" db="EMBL/GenBank/DDBJ databases">
        <title>Melipona bicolor Genome sequencing and assembly.</title>
        <authorList>
            <person name="Araujo N.S."/>
            <person name="Arias M.C."/>
        </authorList>
    </citation>
    <scope>NUCLEOTIDE SEQUENCE</scope>
    <source>
        <strain evidence="5">USP_2M_L1-L4_2017</strain>
        <tissue evidence="5">Whole body</tissue>
    </source>
</reference>
<dbReference type="SMART" id="SM00369">
    <property type="entry name" value="LRR_TYP"/>
    <property type="match status" value="4"/>
</dbReference>
<dbReference type="InterPro" id="IPR001611">
    <property type="entry name" value="Leu-rich_rpt"/>
</dbReference>
<dbReference type="EMBL" id="JAHYIQ010000003">
    <property type="protein sequence ID" value="KAK1133625.1"/>
    <property type="molecule type" value="Genomic_DNA"/>
</dbReference>
<dbReference type="Gene3D" id="3.80.10.10">
    <property type="entry name" value="Ribonuclease Inhibitor"/>
    <property type="match status" value="2"/>
</dbReference>
<feature type="transmembrane region" description="Helical" evidence="3">
    <location>
        <begin position="310"/>
        <end position="338"/>
    </location>
</feature>
<dbReference type="PANTHER" id="PTHR45712:SF22">
    <property type="entry name" value="INSULIN-LIKE GROWTH FACTOR-BINDING PROTEIN COMPLEX ACID LABILE SUBUNIT"/>
    <property type="match status" value="1"/>
</dbReference>
<evidence type="ECO:0000256" key="3">
    <source>
        <dbReference type="SAM" id="Phobius"/>
    </source>
</evidence>
<comment type="caution">
    <text evidence="5">The sequence shown here is derived from an EMBL/GenBank/DDBJ whole genome shotgun (WGS) entry which is preliminary data.</text>
</comment>
<keyword evidence="2" id="KW-0677">Repeat</keyword>
<keyword evidence="1" id="KW-0433">Leucine-rich repeat</keyword>
<evidence type="ECO:0000256" key="2">
    <source>
        <dbReference type="ARBA" id="ARBA00022737"/>
    </source>
</evidence>
<dbReference type="InterPro" id="IPR003591">
    <property type="entry name" value="Leu-rich_rpt_typical-subtyp"/>
</dbReference>
<feature type="signal peptide" evidence="4">
    <location>
        <begin position="1"/>
        <end position="24"/>
    </location>
</feature>
<proteinExistence type="predicted"/>
<dbReference type="Pfam" id="PF13855">
    <property type="entry name" value="LRR_8"/>
    <property type="match status" value="2"/>
</dbReference>
<accession>A0AA40KUW0</accession>
<protein>
    <submittedName>
        <fullName evidence="5">Uncharacterized protein</fullName>
    </submittedName>
</protein>
<evidence type="ECO:0000256" key="4">
    <source>
        <dbReference type="SAM" id="SignalP"/>
    </source>
</evidence>